<gene>
    <name evidence="1" type="ORF">PPENT_87.1.T1280072</name>
</gene>
<reference evidence="1" key="1">
    <citation type="submission" date="2021-01" db="EMBL/GenBank/DDBJ databases">
        <authorList>
            <consortium name="Genoscope - CEA"/>
            <person name="William W."/>
        </authorList>
    </citation>
    <scope>NUCLEOTIDE SEQUENCE</scope>
</reference>
<keyword evidence="2" id="KW-1185">Reference proteome</keyword>
<evidence type="ECO:0000313" key="2">
    <source>
        <dbReference type="Proteomes" id="UP000689195"/>
    </source>
</evidence>
<accession>A0A8S1XM28</accession>
<dbReference type="EMBL" id="CAJJDO010000128">
    <property type="protein sequence ID" value="CAD8201552.1"/>
    <property type="molecule type" value="Genomic_DNA"/>
</dbReference>
<comment type="caution">
    <text evidence="1">The sequence shown here is derived from an EMBL/GenBank/DDBJ whole genome shotgun (WGS) entry which is preliminary data.</text>
</comment>
<dbReference type="AlphaFoldDB" id="A0A8S1XM28"/>
<sequence>MLFGELEGICKQKQLNLGITQEWLPDKKWLAKILFILDEKNEIFQIYYLLRGLDTLGEGKNSQIFFDDLINMWQKTKLRKLNRNCKISKLDCQKKED</sequence>
<organism evidence="1 2">
    <name type="scientific">Paramecium pentaurelia</name>
    <dbReference type="NCBI Taxonomy" id="43138"/>
    <lineage>
        <taxon>Eukaryota</taxon>
        <taxon>Sar</taxon>
        <taxon>Alveolata</taxon>
        <taxon>Ciliophora</taxon>
        <taxon>Intramacronucleata</taxon>
        <taxon>Oligohymenophorea</taxon>
        <taxon>Peniculida</taxon>
        <taxon>Parameciidae</taxon>
        <taxon>Paramecium</taxon>
    </lineage>
</organism>
<dbReference type="Proteomes" id="UP000689195">
    <property type="component" value="Unassembled WGS sequence"/>
</dbReference>
<proteinExistence type="predicted"/>
<evidence type="ECO:0000313" key="1">
    <source>
        <dbReference type="EMBL" id="CAD8201552.1"/>
    </source>
</evidence>
<protein>
    <submittedName>
        <fullName evidence="1">Uncharacterized protein</fullName>
    </submittedName>
</protein>
<name>A0A8S1XM28_9CILI</name>